<feature type="region of interest" description="Disordered" evidence="3">
    <location>
        <begin position="101"/>
        <end position="126"/>
    </location>
</feature>
<feature type="domain" description="Sigma 54 modulation/S30EA ribosomal protein C-terminal" evidence="4">
    <location>
        <begin position="150"/>
        <end position="200"/>
    </location>
</feature>
<dbReference type="Proteomes" id="UP000245514">
    <property type="component" value="Unassembled WGS sequence"/>
</dbReference>
<dbReference type="PANTHER" id="PTHR33231:SF1">
    <property type="entry name" value="30S RIBOSOMAL PROTEIN"/>
    <property type="match status" value="1"/>
</dbReference>
<dbReference type="InterPro" id="IPR036567">
    <property type="entry name" value="RHF-like"/>
</dbReference>
<dbReference type="Gene3D" id="3.30.505.50">
    <property type="entry name" value="Sigma 54 modulation/S30EA ribosomal protein, C-terminal domain"/>
    <property type="match status" value="1"/>
</dbReference>
<dbReference type="InterPro" id="IPR050574">
    <property type="entry name" value="HPF/YfiA_ribosome-assoc"/>
</dbReference>
<name>A0ABX5L408_9MICC</name>
<dbReference type="Pfam" id="PF02482">
    <property type="entry name" value="Ribosomal_S30AE"/>
    <property type="match status" value="1"/>
</dbReference>
<dbReference type="Pfam" id="PF16321">
    <property type="entry name" value="Ribosom_S30AE_C"/>
    <property type="match status" value="1"/>
</dbReference>
<evidence type="ECO:0000256" key="3">
    <source>
        <dbReference type="SAM" id="MobiDB-lite"/>
    </source>
</evidence>
<dbReference type="NCBIfam" id="TIGR00741">
    <property type="entry name" value="yfiA"/>
    <property type="match status" value="1"/>
</dbReference>
<comment type="similarity">
    <text evidence="2">Belongs to the HPF/YfiA ribosome-associated protein family. Long HPF subfamily.</text>
</comment>
<evidence type="ECO:0000256" key="2">
    <source>
        <dbReference type="HAMAP-Rule" id="MF_00839"/>
    </source>
</evidence>
<dbReference type="InterPro" id="IPR038416">
    <property type="entry name" value="Ribosom_S30AE_C_sf"/>
</dbReference>
<dbReference type="PANTHER" id="PTHR33231">
    <property type="entry name" value="30S RIBOSOMAL PROTEIN"/>
    <property type="match status" value="1"/>
</dbReference>
<protein>
    <recommendedName>
        <fullName evidence="2">Ribosome hibernation promoting factor</fullName>
        <shortName evidence="2">HPF</shortName>
    </recommendedName>
</protein>
<proteinExistence type="inferred from homology"/>
<dbReference type="EMBL" id="QFWG01000010">
    <property type="protein sequence ID" value="PWI27367.1"/>
    <property type="molecule type" value="Genomic_DNA"/>
</dbReference>
<dbReference type="InterPro" id="IPR034694">
    <property type="entry name" value="HPF_long/plastid"/>
</dbReference>
<keyword evidence="6" id="KW-1185">Reference proteome</keyword>
<accession>A0ABX5L408</accession>
<keyword evidence="1 2" id="KW-0810">Translation regulation</keyword>
<evidence type="ECO:0000256" key="1">
    <source>
        <dbReference type="ARBA" id="ARBA00022845"/>
    </source>
</evidence>
<evidence type="ECO:0000259" key="4">
    <source>
        <dbReference type="Pfam" id="PF16321"/>
    </source>
</evidence>
<evidence type="ECO:0000313" key="6">
    <source>
        <dbReference type="Proteomes" id="UP000245514"/>
    </source>
</evidence>
<comment type="caution">
    <text evidence="5">The sequence shown here is derived from an EMBL/GenBank/DDBJ whole genome shotgun (WGS) entry which is preliminary data.</text>
</comment>
<evidence type="ECO:0000313" key="5">
    <source>
        <dbReference type="EMBL" id="PWI27367.1"/>
    </source>
</evidence>
<dbReference type="HAMAP" id="MF_00839">
    <property type="entry name" value="HPF"/>
    <property type="match status" value="1"/>
</dbReference>
<comment type="subunit">
    <text evidence="2">Interacts with 100S ribosomes.</text>
</comment>
<gene>
    <name evidence="5" type="primary">raiA</name>
    <name evidence="2" type="synonym">hpf</name>
    <name evidence="5" type="ORF">CAY35_07810</name>
</gene>
<reference evidence="5 6" key="1">
    <citation type="submission" date="2018-05" db="EMBL/GenBank/DDBJ databases">
        <title>Draft Genome Sequence of Arthrobacter cumminsii IME1328, Isolated from a Patient Who Suffered from Foot Ulcers in China.</title>
        <authorList>
            <person name="Li M."/>
            <person name="Jiang Z."/>
            <person name="Sun Q."/>
            <person name="Tong Y."/>
        </authorList>
    </citation>
    <scope>NUCLEOTIDE SEQUENCE [LARGE SCALE GENOMIC DNA]</scope>
    <source>
        <strain evidence="5 6">IME1328</strain>
    </source>
</reference>
<dbReference type="InterPro" id="IPR003489">
    <property type="entry name" value="RHF/RaiA"/>
</dbReference>
<dbReference type="SUPFAM" id="SSF69754">
    <property type="entry name" value="Ribosome binding protein Y (YfiA homologue)"/>
    <property type="match status" value="1"/>
</dbReference>
<keyword evidence="2" id="KW-0963">Cytoplasm</keyword>
<comment type="function">
    <text evidence="2">Required for dimerization of active 70S ribosomes into 100S ribosomes in stationary phase; 100S ribosomes are translationally inactive and sometimes present during exponential growth.</text>
</comment>
<dbReference type="CDD" id="cd00552">
    <property type="entry name" value="RaiA"/>
    <property type="match status" value="1"/>
</dbReference>
<feature type="compositionally biased region" description="Basic and acidic residues" evidence="3">
    <location>
        <begin position="101"/>
        <end position="112"/>
    </location>
</feature>
<organism evidence="5 6">
    <name type="scientific">Pseudoglutamicibacter cumminsii</name>
    <dbReference type="NCBI Taxonomy" id="156979"/>
    <lineage>
        <taxon>Bacteria</taxon>
        <taxon>Bacillati</taxon>
        <taxon>Actinomycetota</taxon>
        <taxon>Actinomycetes</taxon>
        <taxon>Micrococcales</taxon>
        <taxon>Micrococcaceae</taxon>
        <taxon>Pseudoglutamicibacter</taxon>
    </lineage>
</organism>
<comment type="subcellular location">
    <subcellularLocation>
        <location evidence="2">Cytoplasm</location>
    </subcellularLocation>
</comment>
<sequence length="220" mass="24738">MEGGPLMDVNVIGRNVSVTDRFREYAEDRAAKVEQLSPRAQTIDIKVSRQPNARVADSEMTVEVTVIGPGPAVRAEAHSSEKFSAFDLAFAKLLERLRRARDKAKDHRRNDRALSQPIDPESVPASDKSLLEQVEEARRAEEVGDVPVEIRRKRFPAVPMTEDDAVDNMELVGHPFYLFLDSETGLPSLVYRRRGWSYGVIALDENLTEVSKDGIKTYRS</sequence>
<dbReference type="Gene3D" id="3.30.160.100">
    <property type="entry name" value="Ribosome hibernation promotion factor-like"/>
    <property type="match status" value="1"/>
</dbReference>
<dbReference type="InterPro" id="IPR032528">
    <property type="entry name" value="Ribosom_S30AE_C"/>
</dbReference>